<reference evidence="2" key="1">
    <citation type="submission" date="2019-06" db="EMBL/GenBank/DDBJ databases">
        <authorList>
            <person name="Zheng W."/>
        </authorList>
    </citation>
    <scope>NUCLEOTIDE SEQUENCE</scope>
    <source>
        <strain evidence="2">QDHG01</strain>
    </source>
</reference>
<comment type="caution">
    <text evidence="2">The sequence shown here is derived from an EMBL/GenBank/DDBJ whole genome shotgun (WGS) entry which is preliminary data.</text>
</comment>
<dbReference type="EMBL" id="RRYP01019274">
    <property type="protein sequence ID" value="TNV73301.1"/>
    <property type="molecule type" value="Genomic_DNA"/>
</dbReference>
<keyword evidence="3" id="KW-1185">Reference proteome</keyword>
<dbReference type="Proteomes" id="UP000785679">
    <property type="component" value="Unassembled WGS sequence"/>
</dbReference>
<protein>
    <submittedName>
        <fullName evidence="2">Uncharacterized protein</fullName>
    </submittedName>
</protein>
<name>A0A8J8NEQ0_HALGN</name>
<evidence type="ECO:0000256" key="1">
    <source>
        <dbReference type="SAM" id="MobiDB-lite"/>
    </source>
</evidence>
<organism evidence="2 3">
    <name type="scientific">Halteria grandinella</name>
    <dbReference type="NCBI Taxonomy" id="5974"/>
    <lineage>
        <taxon>Eukaryota</taxon>
        <taxon>Sar</taxon>
        <taxon>Alveolata</taxon>
        <taxon>Ciliophora</taxon>
        <taxon>Intramacronucleata</taxon>
        <taxon>Spirotrichea</taxon>
        <taxon>Stichotrichia</taxon>
        <taxon>Sporadotrichida</taxon>
        <taxon>Halteriidae</taxon>
        <taxon>Halteria</taxon>
    </lineage>
</organism>
<evidence type="ECO:0000313" key="3">
    <source>
        <dbReference type="Proteomes" id="UP000785679"/>
    </source>
</evidence>
<accession>A0A8J8NEQ0</accession>
<gene>
    <name evidence="2" type="ORF">FGO68_gene1877</name>
</gene>
<feature type="region of interest" description="Disordered" evidence="1">
    <location>
        <begin position="1"/>
        <end position="39"/>
    </location>
</feature>
<sequence length="93" mass="10789">MNKALPQRHDFSNFLLSQPIRPRQSSTLRPGSSDRLGNQSKQSLTTLFHGIQRKYLCKGIVRTLYLHFPSQELSIATRVCCRRILFLSERTNE</sequence>
<dbReference type="AlphaFoldDB" id="A0A8J8NEQ0"/>
<proteinExistence type="predicted"/>
<evidence type="ECO:0000313" key="2">
    <source>
        <dbReference type="EMBL" id="TNV73301.1"/>
    </source>
</evidence>
<feature type="compositionally biased region" description="Polar residues" evidence="1">
    <location>
        <begin position="23"/>
        <end position="39"/>
    </location>
</feature>